<accession>A0A9W6E3S9</accession>
<sequence length="104" mass="11546">MAGPAYHQRGQPFSTRLARKMTISFAWAPKGGGEKYRFMGGDNGGGGDPAAAAAGGGHPRRQSGIEHFHHRMQHDQHNRKRAHDMQHLRETSIRFLTGKQNMSL</sequence>
<proteinExistence type="predicted"/>
<dbReference type="KEGG" id="ang:An14g04900"/>
<evidence type="ECO:0000256" key="1">
    <source>
        <dbReference type="SAM" id="MobiDB-lite"/>
    </source>
</evidence>
<evidence type="ECO:0000313" key="3">
    <source>
        <dbReference type="Proteomes" id="UP001144191"/>
    </source>
</evidence>
<dbReference type="VEuPathDB" id="FungiDB:An14g04900"/>
<dbReference type="AlphaFoldDB" id="A0A9W6E3S9"/>
<evidence type="ECO:0000313" key="4">
    <source>
        <dbReference type="RefSeq" id="XP_059602330.1"/>
    </source>
</evidence>
<evidence type="ECO:0000313" key="2">
    <source>
        <dbReference type="EMBL" id="GLA44739.1"/>
    </source>
</evidence>
<dbReference type="EMBL" id="BRPB01000001">
    <property type="protein sequence ID" value="GLA44739.1"/>
    <property type="molecule type" value="Genomic_DNA"/>
</dbReference>
<dbReference type="GeneID" id="84593010"/>
<organism evidence="2 3">
    <name type="scientific">Aspergillus niger</name>
    <dbReference type="NCBI Taxonomy" id="5061"/>
    <lineage>
        <taxon>Eukaryota</taxon>
        <taxon>Fungi</taxon>
        <taxon>Dikarya</taxon>
        <taxon>Ascomycota</taxon>
        <taxon>Pezizomycotina</taxon>
        <taxon>Eurotiomycetes</taxon>
        <taxon>Eurotiomycetidae</taxon>
        <taxon>Eurotiales</taxon>
        <taxon>Aspergillaceae</taxon>
        <taxon>Aspergillus</taxon>
        <taxon>Aspergillus subgen. Circumdati</taxon>
    </lineage>
</organism>
<name>A0A9W6E3S9_ASPNG</name>
<dbReference type="RefSeq" id="XP_059602330.1">
    <property type="nucleotide sequence ID" value="XM_059744264.1"/>
</dbReference>
<dbReference type="Proteomes" id="UP001144191">
    <property type="component" value="Unassembled WGS sequence"/>
</dbReference>
<reference evidence="4" key="3">
    <citation type="submission" date="2025-04" db="UniProtKB">
        <authorList>
            <consortium name="RefSeq"/>
        </authorList>
    </citation>
    <scope>IDENTIFICATION</scope>
</reference>
<feature type="region of interest" description="Disordered" evidence="1">
    <location>
        <begin position="30"/>
        <end position="86"/>
    </location>
</feature>
<protein>
    <submittedName>
        <fullName evidence="2 4">Uncharacterized protein</fullName>
    </submittedName>
</protein>
<gene>
    <name evidence="4" type="ORF">An14g04900</name>
    <name evidence="2" type="ORF">AnigIFM63604_000024</name>
</gene>
<reference evidence="4" key="2">
    <citation type="submission" date="2025-02" db="EMBL/GenBank/DDBJ databases">
        <authorList>
            <consortium name="NCBI Genome Project"/>
        </authorList>
    </citation>
    <scope>NUCLEOTIDE SEQUENCE</scope>
</reference>
<reference evidence="2" key="1">
    <citation type="submission" date="2022-07" db="EMBL/GenBank/DDBJ databases">
        <title>Taxonomy of Aspergillus series Nigri: significant species reduction supported by multi-species coalescent approaches.</title>
        <authorList>
            <person name="Bian C."/>
            <person name="Kusuya Y."/>
            <person name="Sklenar F."/>
            <person name="D'hooge E."/>
            <person name="Yaguchi T."/>
            <person name="Takahashi H."/>
            <person name="Hubka V."/>
        </authorList>
    </citation>
    <scope>NUCLEOTIDE SEQUENCE</scope>
    <source>
        <strain evidence="2">IFM 63604</strain>
    </source>
</reference>
<feature type="compositionally biased region" description="Basic residues" evidence="1">
    <location>
        <begin position="68"/>
        <end position="82"/>
    </location>
</feature>